<feature type="region of interest" description="Disordered" evidence="1">
    <location>
        <begin position="85"/>
        <end position="104"/>
    </location>
</feature>
<protein>
    <submittedName>
        <fullName evidence="3">Uncharacterized protein</fullName>
    </submittedName>
</protein>
<keyword evidence="2" id="KW-1185">Reference proteome</keyword>
<accession>A0A915D4F5</accession>
<dbReference type="AlphaFoldDB" id="A0A915D4F5"/>
<reference evidence="3" key="1">
    <citation type="submission" date="2022-11" db="UniProtKB">
        <authorList>
            <consortium name="WormBaseParasite"/>
        </authorList>
    </citation>
    <scope>IDENTIFICATION</scope>
</reference>
<name>A0A915D4F5_9BILA</name>
<dbReference type="Proteomes" id="UP000887574">
    <property type="component" value="Unplaced"/>
</dbReference>
<dbReference type="WBParaSite" id="jg15743">
    <property type="protein sequence ID" value="jg15743"/>
    <property type="gene ID" value="jg15743"/>
</dbReference>
<feature type="compositionally biased region" description="Basic and acidic residues" evidence="1">
    <location>
        <begin position="87"/>
        <end position="98"/>
    </location>
</feature>
<proteinExistence type="predicted"/>
<evidence type="ECO:0000256" key="1">
    <source>
        <dbReference type="SAM" id="MobiDB-lite"/>
    </source>
</evidence>
<evidence type="ECO:0000313" key="2">
    <source>
        <dbReference type="Proteomes" id="UP000887574"/>
    </source>
</evidence>
<organism evidence="2 3">
    <name type="scientific">Ditylenchus dipsaci</name>
    <dbReference type="NCBI Taxonomy" id="166011"/>
    <lineage>
        <taxon>Eukaryota</taxon>
        <taxon>Metazoa</taxon>
        <taxon>Ecdysozoa</taxon>
        <taxon>Nematoda</taxon>
        <taxon>Chromadorea</taxon>
        <taxon>Rhabditida</taxon>
        <taxon>Tylenchina</taxon>
        <taxon>Tylenchomorpha</taxon>
        <taxon>Sphaerularioidea</taxon>
        <taxon>Anguinidae</taxon>
        <taxon>Anguininae</taxon>
        <taxon>Ditylenchus</taxon>
    </lineage>
</organism>
<evidence type="ECO:0000313" key="3">
    <source>
        <dbReference type="WBParaSite" id="jg15743"/>
    </source>
</evidence>
<sequence>MDSLQFYPDLLKDDELEELWMRAQTIEQCAYTQAAANGNDSFNREEYYSLIRTQSLLVSPEVETKFIKMEPLSVQIGTEQQVQDNLEVTKSDQKDEAKSPNSGKIFQRIRSQVQKFWFSSAKDTDSEGQESNLNQNLIDSDIISNYSNNSLP</sequence>